<dbReference type="Proteomes" id="UP001054837">
    <property type="component" value="Unassembled WGS sequence"/>
</dbReference>
<name>A0AAV4Q5D2_9ARAC</name>
<evidence type="ECO:0000313" key="1">
    <source>
        <dbReference type="EMBL" id="GIY04240.1"/>
    </source>
</evidence>
<keyword evidence="2" id="KW-1185">Reference proteome</keyword>
<evidence type="ECO:0000313" key="2">
    <source>
        <dbReference type="Proteomes" id="UP001054837"/>
    </source>
</evidence>
<dbReference type="AlphaFoldDB" id="A0AAV4Q5D2"/>
<sequence>MDESRSSEPWAAQKSFFHCETETAAEVSAPGCATAAYADLMERQKTGKHEMRVCACAKLFIRNQNYGRCECGLRKLSQITDSIFKPHLLL</sequence>
<protein>
    <submittedName>
        <fullName evidence="1">Uncharacterized protein</fullName>
    </submittedName>
</protein>
<organism evidence="1 2">
    <name type="scientific">Caerostris darwini</name>
    <dbReference type="NCBI Taxonomy" id="1538125"/>
    <lineage>
        <taxon>Eukaryota</taxon>
        <taxon>Metazoa</taxon>
        <taxon>Ecdysozoa</taxon>
        <taxon>Arthropoda</taxon>
        <taxon>Chelicerata</taxon>
        <taxon>Arachnida</taxon>
        <taxon>Araneae</taxon>
        <taxon>Araneomorphae</taxon>
        <taxon>Entelegynae</taxon>
        <taxon>Araneoidea</taxon>
        <taxon>Araneidae</taxon>
        <taxon>Caerostris</taxon>
    </lineage>
</organism>
<proteinExistence type="predicted"/>
<comment type="caution">
    <text evidence="1">The sequence shown here is derived from an EMBL/GenBank/DDBJ whole genome shotgun (WGS) entry which is preliminary data.</text>
</comment>
<dbReference type="EMBL" id="BPLQ01003906">
    <property type="protein sequence ID" value="GIY04240.1"/>
    <property type="molecule type" value="Genomic_DNA"/>
</dbReference>
<gene>
    <name evidence="1" type="ORF">CDAR_253681</name>
</gene>
<reference evidence="1 2" key="1">
    <citation type="submission" date="2021-06" db="EMBL/GenBank/DDBJ databases">
        <title>Caerostris darwini draft genome.</title>
        <authorList>
            <person name="Kono N."/>
            <person name="Arakawa K."/>
        </authorList>
    </citation>
    <scope>NUCLEOTIDE SEQUENCE [LARGE SCALE GENOMIC DNA]</scope>
</reference>
<accession>A0AAV4Q5D2</accession>